<dbReference type="NCBIfam" id="TIGR00043">
    <property type="entry name" value="rRNA maturation RNase YbeY"/>
    <property type="match status" value="1"/>
</dbReference>
<keyword evidence="6 7" id="KW-0862">Zinc</keyword>
<feature type="binding site" evidence="7">
    <location>
        <position position="139"/>
    </location>
    <ligand>
        <name>Zn(2+)</name>
        <dbReference type="ChEBI" id="CHEBI:29105"/>
        <note>catalytic</note>
    </ligand>
</feature>
<dbReference type="EC" id="3.1.-.-" evidence="7"/>
<evidence type="ECO:0000256" key="1">
    <source>
        <dbReference type="ARBA" id="ARBA00010875"/>
    </source>
</evidence>
<dbReference type="HAMAP" id="MF_00009">
    <property type="entry name" value="Endoribonucl_YbeY"/>
    <property type="match status" value="1"/>
</dbReference>
<evidence type="ECO:0000256" key="5">
    <source>
        <dbReference type="ARBA" id="ARBA00022801"/>
    </source>
</evidence>
<sequence length="188" mass="19940">MSGTASAAGGFPVSIDLVVEAEGWPPEAELETLVQQSLDAAAAFVAADFAEAGEPEQGASELTVAFADDARVRELNRDFRAKDKPTNVLSFPAPAMPGEGPVFLGDVVLARETVAREAEIDGKPLDHHIRHLVVHGFLHLLGYDHEDDEEAEVMEGLETRILAHLGIADPYAPVGDDVAPGDAHRTTG</sequence>
<keyword evidence="7" id="KW-0690">Ribosome biogenesis</keyword>
<accession>A0A6A7Y154</accession>
<dbReference type="InterPro" id="IPR020549">
    <property type="entry name" value="YbeY_CS"/>
</dbReference>
<dbReference type="InterPro" id="IPR023091">
    <property type="entry name" value="MetalPrtase_cat_dom_sf_prd"/>
</dbReference>
<dbReference type="GO" id="GO:0008270">
    <property type="term" value="F:zinc ion binding"/>
    <property type="evidence" value="ECO:0007669"/>
    <property type="project" value="UniProtKB-UniRule"/>
</dbReference>
<dbReference type="EMBL" id="VWNA01000001">
    <property type="protein sequence ID" value="MQT12694.1"/>
    <property type="molecule type" value="Genomic_DNA"/>
</dbReference>
<keyword evidence="2 7" id="KW-0540">Nuclease</keyword>
<dbReference type="AlphaFoldDB" id="A0A6A7Y154"/>
<dbReference type="GO" id="GO:0004222">
    <property type="term" value="F:metalloendopeptidase activity"/>
    <property type="evidence" value="ECO:0007669"/>
    <property type="project" value="InterPro"/>
</dbReference>
<dbReference type="GO" id="GO:0005737">
    <property type="term" value="C:cytoplasm"/>
    <property type="evidence" value="ECO:0007669"/>
    <property type="project" value="UniProtKB-SubCell"/>
</dbReference>
<evidence type="ECO:0000256" key="6">
    <source>
        <dbReference type="ARBA" id="ARBA00022833"/>
    </source>
</evidence>
<evidence type="ECO:0000256" key="4">
    <source>
        <dbReference type="ARBA" id="ARBA00022759"/>
    </source>
</evidence>
<reference evidence="8 9" key="1">
    <citation type="submission" date="2019-09" db="EMBL/GenBank/DDBJ databases">
        <title>Segnochrobactrum spirostomi gen. nov., sp. nov., isolated from the ciliate Spirostomum cf. yagiui and description of a novel family, Segnochrobactraceae fam. nov. within the order Rhizobiales of the class Alphaproteobacteria.</title>
        <authorList>
            <person name="Akter S."/>
            <person name="Shazib S.U.A."/>
            <person name="Shin M.K."/>
        </authorList>
    </citation>
    <scope>NUCLEOTIDE SEQUENCE [LARGE SCALE GENOMIC DNA]</scope>
    <source>
        <strain evidence="8 9">Sp-1</strain>
    </source>
</reference>
<dbReference type="PANTHER" id="PTHR46986:SF1">
    <property type="entry name" value="ENDORIBONUCLEASE YBEY, CHLOROPLASTIC"/>
    <property type="match status" value="1"/>
</dbReference>
<organism evidence="8 9">
    <name type="scientific">Segnochrobactrum spirostomi</name>
    <dbReference type="NCBI Taxonomy" id="2608987"/>
    <lineage>
        <taxon>Bacteria</taxon>
        <taxon>Pseudomonadati</taxon>
        <taxon>Pseudomonadota</taxon>
        <taxon>Alphaproteobacteria</taxon>
        <taxon>Hyphomicrobiales</taxon>
        <taxon>Segnochrobactraceae</taxon>
        <taxon>Segnochrobactrum</taxon>
    </lineage>
</organism>
<feature type="binding site" evidence="7">
    <location>
        <position position="145"/>
    </location>
    <ligand>
        <name>Zn(2+)</name>
        <dbReference type="ChEBI" id="CHEBI:29105"/>
        <note>catalytic</note>
    </ligand>
</feature>
<keyword evidence="3 7" id="KW-0479">Metal-binding</keyword>
<dbReference type="InterPro" id="IPR002036">
    <property type="entry name" value="YbeY"/>
</dbReference>
<keyword evidence="4 7" id="KW-0255">Endonuclease</keyword>
<proteinExistence type="inferred from homology"/>
<dbReference type="Gene3D" id="3.40.390.30">
    <property type="entry name" value="Metalloproteases ('zincins'), catalytic domain"/>
    <property type="match status" value="1"/>
</dbReference>
<dbReference type="Proteomes" id="UP000332515">
    <property type="component" value="Unassembled WGS sequence"/>
</dbReference>
<dbReference type="Pfam" id="PF02130">
    <property type="entry name" value="YbeY"/>
    <property type="match status" value="1"/>
</dbReference>
<gene>
    <name evidence="7 8" type="primary">ybeY</name>
    <name evidence="8" type="ORF">F0357_08505</name>
</gene>
<comment type="subcellular location">
    <subcellularLocation>
        <location evidence="7">Cytoplasm</location>
    </subcellularLocation>
</comment>
<comment type="function">
    <text evidence="7">Single strand-specific metallo-endoribonuclease involved in late-stage 70S ribosome quality control and in maturation of the 3' terminus of the 16S rRNA.</text>
</comment>
<dbReference type="PROSITE" id="PS01306">
    <property type="entry name" value="UPF0054"/>
    <property type="match status" value="1"/>
</dbReference>
<dbReference type="PANTHER" id="PTHR46986">
    <property type="entry name" value="ENDORIBONUCLEASE YBEY, CHLOROPLASTIC"/>
    <property type="match status" value="1"/>
</dbReference>
<keyword evidence="7" id="KW-0963">Cytoplasm</keyword>
<comment type="cofactor">
    <cofactor evidence="7">
        <name>Zn(2+)</name>
        <dbReference type="ChEBI" id="CHEBI:29105"/>
    </cofactor>
    <text evidence="7">Binds 1 zinc ion.</text>
</comment>
<keyword evidence="5 7" id="KW-0378">Hydrolase</keyword>
<evidence type="ECO:0000256" key="3">
    <source>
        <dbReference type="ARBA" id="ARBA00022723"/>
    </source>
</evidence>
<evidence type="ECO:0000313" key="9">
    <source>
        <dbReference type="Proteomes" id="UP000332515"/>
    </source>
</evidence>
<comment type="similarity">
    <text evidence="1 7">Belongs to the endoribonuclease YbeY family.</text>
</comment>
<keyword evidence="7" id="KW-0698">rRNA processing</keyword>
<dbReference type="GO" id="GO:0004521">
    <property type="term" value="F:RNA endonuclease activity"/>
    <property type="evidence" value="ECO:0007669"/>
    <property type="project" value="UniProtKB-UniRule"/>
</dbReference>
<protein>
    <recommendedName>
        <fullName evidence="7">Endoribonuclease YbeY</fullName>
        <ecNumber evidence="7">3.1.-.-</ecNumber>
    </recommendedName>
</protein>
<evidence type="ECO:0000313" key="8">
    <source>
        <dbReference type="EMBL" id="MQT12694.1"/>
    </source>
</evidence>
<evidence type="ECO:0000256" key="2">
    <source>
        <dbReference type="ARBA" id="ARBA00022722"/>
    </source>
</evidence>
<evidence type="ECO:0000256" key="7">
    <source>
        <dbReference type="HAMAP-Rule" id="MF_00009"/>
    </source>
</evidence>
<name>A0A6A7Y154_9HYPH</name>
<keyword evidence="9" id="KW-1185">Reference proteome</keyword>
<dbReference type="SUPFAM" id="SSF55486">
    <property type="entry name" value="Metalloproteases ('zincins'), catalytic domain"/>
    <property type="match status" value="1"/>
</dbReference>
<dbReference type="GO" id="GO:0006364">
    <property type="term" value="P:rRNA processing"/>
    <property type="evidence" value="ECO:0007669"/>
    <property type="project" value="UniProtKB-UniRule"/>
</dbReference>
<feature type="binding site" evidence="7">
    <location>
        <position position="135"/>
    </location>
    <ligand>
        <name>Zn(2+)</name>
        <dbReference type="ChEBI" id="CHEBI:29105"/>
        <note>catalytic</note>
    </ligand>
</feature>
<comment type="caution">
    <text evidence="8">The sequence shown here is derived from an EMBL/GenBank/DDBJ whole genome shotgun (WGS) entry which is preliminary data.</text>
</comment>